<dbReference type="EMBL" id="JABAYA010000136">
    <property type="protein sequence ID" value="KAF7723903.1"/>
    <property type="molecule type" value="Genomic_DNA"/>
</dbReference>
<dbReference type="OrthoDB" id="5792673at2759"/>
<dbReference type="InterPro" id="IPR046341">
    <property type="entry name" value="SET_dom_sf"/>
</dbReference>
<protein>
    <recommendedName>
        <fullName evidence="1">SET domain-containing protein</fullName>
    </recommendedName>
</protein>
<gene>
    <name evidence="2" type="ORF">EC973_001526</name>
</gene>
<dbReference type="Proteomes" id="UP000605846">
    <property type="component" value="Unassembled WGS sequence"/>
</dbReference>
<reference evidence="2" key="1">
    <citation type="submission" date="2020-01" db="EMBL/GenBank/DDBJ databases">
        <title>Genome Sequencing of Three Apophysomyces-Like Fungal Strains Confirms a Novel Fungal Genus in the Mucoromycota with divergent Burkholderia-like Endosymbiotic Bacteria.</title>
        <authorList>
            <person name="Stajich J.E."/>
            <person name="Macias A.M."/>
            <person name="Carter-House D."/>
            <person name="Lovett B."/>
            <person name="Kasson L.R."/>
            <person name="Berry K."/>
            <person name="Grigoriev I."/>
            <person name="Chang Y."/>
            <person name="Spatafora J."/>
            <person name="Kasson M.T."/>
        </authorList>
    </citation>
    <scope>NUCLEOTIDE SEQUENCE</scope>
    <source>
        <strain evidence="2">NRRL A-21654</strain>
    </source>
</reference>
<dbReference type="PROSITE" id="PS50280">
    <property type="entry name" value="SET"/>
    <property type="match status" value="1"/>
</dbReference>
<dbReference type="SUPFAM" id="SSF82199">
    <property type="entry name" value="SET domain"/>
    <property type="match status" value="1"/>
</dbReference>
<proteinExistence type="predicted"/>
<evidence type="ECO:0000313" key="2">
    <source>
        <dbReference type="EMBL" id="KAF7723903.1"/>
    </source>
</evidence>
<name>A0A8H7BJG1_9FUNG</name>
<sequence length="219" mass="24958">MANQYSFYRSIKTKTPPSGWTPDVNYIDTLAWSPSVPADVRELFEPKKGAIDQRSIQFMNDHVNLTGNFPSFKEQRRNVKIKKITDTNHPCCGAYGLFAAQTLQPRQLILDYLGVVEYKTYDPTSDYVLRLGQDLSIDAAKFGNEARFCNDFRGIGGGPNVCFLNYMDEQTKHIRIGIFVAGNRKIKKGEELLVTYGKAFWTNRGMDMSQQNHSQHRST</sequence>
<dbReference type="InterPro" id="IPR001214">
    <property type="entry name" value="SET_dom"/>
</dbReference>
<dbReference type="Pfam" id="PF00856">
    <property type="entry name" value="SET"/>
    <property type="match status" value="1"/>
</dbReference>
<comment type="caution">
    <text evidence="2">The sequence shown here is derived from an EMBL/GenBank/DDBJ whole genome shotgun (WGS) entry which is preliminary data.</text>
</comment>
<dbReference type="SMART" id="SM00317">
    <property type="entry name" value="SET"/>
    <property type="match status" value="1"/>
</dbReference>
<keyword evidence="3" id="KW-1185">Reference proteome</keyword>
<feature type="domain" description="SET" evidence="1">
    <location>
        <begin position="77"/>
        <end position="197"/>
    </location>
</feature>
<dbReference type="Gene3D" id="2.170.270.10">
    <property type="entry name" value="SET domain"/>
    <property type="match status" value="1"/>
</dbReference>
<organism evidence="2 3">
    <name type="scientific">Apophysomyces ossiformis</name>
    <dbReference type="NCBI Taxonomy" id="679940"/>
    <lineage>
        <taxon>Eukaryota</taxon>
        <taxon>Fungi</taxon>
        <taxon>Fungi incertae sedis</taxon>
        <taxon>Mucoromycota</taxon>
        <taxon>Mucoromycotina</taxon>
        <taxon>Mucoromycetes</taxon>
        <taxon>Mucorales</taxon>
        <taxon>Mucorineae</taxon>
        <taxon>Mucoraceae</taxon>
        <taxon>Apophysomyces</taxon>
    </lineage>
</organism>
<dbReference type="AlphaFoldDB" id="A0A8H7BJG1"/>
<evidence type="ECO:0000313" key="3">
    <source>
        <dbReference type="Proteomes" id="UP000605846"/>
    </source>
</evidence>
<evidence type="ECO:0000259" key="1">
    <source>
        <dbReference type="PROSITE" id="PS50280"/>
    </source>
</evidence>
<accession>A0A8H7BJG1</accession>